<dbReference type="EMBL" id="FOMG01000001">
    <property type="protein sequence ID" value="SFC15040.1"/>
    <property type="molecule type" value="Genomic_DNA"/>
</dbReference>
<evidence type="ECO:0000313" key="1">
    <source>
        <dbReference type="EMBL" id="SFC15040.1"/>
    </source>
</evidence>
<proteinExistence type="predicted"/>
<dbReference type="OrthoDB" id="9808209at2"/>
<dbReference type="InterPro" id="IPR038666">
    <property type="entry name" value="SSP1_head-tail_sf"/>
</dbReference>
<protein>
    <submittedName>
        <fullName evidence="1">Phage head-tail adaptor, putative, SPP1 family</fullName>
    </submittedName>
</protein>
<dbReference type="AlphaFoldDB" id="A0A1I1H1I2"/>
<dbReference type="STRING" id="119641.SAMN05421842_10161"/>
<name>A0A1I1H1I2_9CLOT</name>
<keyword evidence="2" id="KW-1185">Reference proteome</keyword>
<dbReference type="InterPro" id="IPR008767">
    <property type="entry name" value="Phage_SPP1_head-tail_adaptor"/>
</dbReference>
<organism evidence="1 2">
    <name type="scientific">Clostridium uliginosum</name>
    <dbReference type="NCBI Taxonomy" id="119641"/>
    <lineage>
        <taxon>Bacteria</taxon>
        <taxon>Bacillati</taxon>
        <taxon>Bacillota</taxon>
        <taxon>Clostridia</taxon>
        <taxon>Eubacteriales</taxon>
        <taxon>Clostridiaceae</taxon>
        <taxon>Clostridium</taxon>
    </lineage>
</organism>
<dbReference type="RefSeq" id="WP_090087449.1">
    <property type="nucleotide sequence ID" value="NZ_FOMG01000001.1"/>
</dbReference>
<sequence length="113" mass="13378">MKIIDSGEFKHPIQIERLSSGVDEDNIPIEGWNDIIPNKIFRAKIKNMNGYEIIVAQGDTSINKKRFYIRYKKDLNLTTKDRIVYNKQFYNITYVSDIEEAHMYYEIVVELVN</sequence>
<dbReference type="Proteomes" id="UP000199263">
    <property type="component" value="Unassembled WGS sequence"/>
</dbReference>
<dbReference type="NCBIfam" id="TIGR01563">
    <property type="entry name" value="gp16_SPP1"/>
    <property type="match status" value="1"/>
</dbReference>
<dbReference type="Pfam" id="PF05521">
    <property type="entry name" value="Phage_HCP"/>
    <property type="match status" value="1"/>
</dbReference>
<dbReference type="Gene3D" id="2.40.10.270">
    <property type="entry name" value="Bacteriophage SPP1 head-tail adaptor protein"/>
    <property type="match status" value="1"/>
</dbReference>
<accession>A0A1I1H1I2</accession>
<evidence type="ECO:0000313" key="2">
    <source>
        <dbReference type="Proteomes" id="UP000199263"/>
    </source>
</evidence>
<gene>
    <name evidence="1" type="ORF">SAMN05421842_10161</name>
</gene>
<reference evidence="1 2" key="1">
    <citation type="submission" date="2016-10" db="EMBL/GenBank/DDBJ databases">
        <authorList>
            <person name="de Groot N.N."/>
        </authorList>
    </citation>
    <scope>NUCLEOTIDE SEQUENCE [LARGE SCALE GENOMIC DNA]</scope>
    <source>
        <strain evidence="1 2">DSM 12992</strain>
    </source>
</reference>